<comment type="caution">
    <text evidence="1">The sequence shown here is derived from an EMBL/GenBank/DDBJ whole genome shotgun (WGS) entry which is preliminary data.</text>
</comment>
<dbReference type="Proteomes" id="UP000824469">
    <property type="component" value="Unassembled WGS sequence"/>
</dbReference>
<reference evidence="1 2" key="1">
    <citation type="journal article" date="2021" name="Nat. Plants">
        <title>The Taxus genome provides insights into paclitaxel biosynthesis.</title>
        <authorList>
            <person name="Xiong X."/>
            <person name="Gou J."/>
            <person name="Liao Q."/>
            <person name="Li Y."/>
            <person name="Zhou Q."/>
            <person name="Bi G."/>
            <person name="Li C."/>
            <person name="Du R."/>
            <person name="Wang X."/>
            <person name="Sun T."/>
            <person name="Guo L."/>
            <person name="Liang H."/>
            <person name="Lu P."/>
            <person name="Wu Y."/>
            <person name="Zhang Z."/>
            <person name="Ro D.K."/>
            <person name="Shang Y."/>
            <person name="Huang S."/>
            <person name="Yan J."/>
        </authorList>
    </citation>
    <scope>NUCLEOTIDE SEQUENCE [LARGE SCALE GENOMIC DNA]</scope>
    <source>
        <strain evidence="1">Ta-2019</strain>
    </source>
</reference>
<name>A0AA38GCQ1_TAXCH</name>
<dbReference type="AlphaFoldDB" id="A0AA38GCQ1"/>
<accession>A0AA38GCQ1</accession>
<gene>
    <name evidence="1" type="ORF">KI387_020999</name>
</gene>
<feature type="non-terminal residue" evidence="1">
    <location>
        <position position="154"/>
    </location>
</feature>
<proteinExistence type="predicted"/>
<organism evidence="1 2">
    <name type="scientific">Taxus chinensis</name>
    <name type="common">Chinese yew</name>
    <name type="synonym">Taxus wallichiana var. chinensis</name>
    <dbReference type="NCBI Taxonomy" id="29808"/>
    <lineage>
        <taxon>Eukaryota</taxon>
        <taxon>Viridiplantae</taxon>
        <taxon>Streptophyta</taxon>
        <taxon>Embryophyta</taxon>
        <taxon>Tracheophyta</taxon>
        <taxon>Spermatophyta</taxon>
        <taxon>Pinopsida</taxon>
        <taxon>Pinidae</taxon>
        <taxon>Conifers II</taxon>
        <taxon>Cupressales</taxon>
        <taxon>Taxaceae</taxon>
        <taxon>Taxus</taxon>
    </lineage>
</organism>
<dbReference type="EMBL" id="JAHRHJ020000004">
    <property type="protein sequence ID" value="KAH9319230.1"/>
    <property type="molecule type" value="Genomic_DNA"/>
</dbReference>
<protein>
    <submittedName>
        <fullName evidence="1">Uncharacterized protein</fullName>
    </submittedName>
</protein>
<evidence type="ECO:0000313" key="2">
    <source>
        <dbReference type="Proteomes" id="UP000824469"/>
    </source>
</evidence>
<feature type="non-terminal residue" evidence="1">
    <location>
        <position position="1"/>
    </location>
</feature>
<keyword evidence="2" id="KW-1185">Reference proteome</keyword>
<sequence length="154" mass="17956">GLLEKVDDDKVSKRILKEQVKTLSSYIQKWVQSVDEGKKIIISITTHILEEADRAREKVSVMDKWKEELTKRGSKIIEEAIKCYKKLNELSNDAIDQLKKCVDELYFWEIILPKMEALVQLDDQLVEDEQIVPLEESGIQHTYEGNIKLRVKNL</sequence>
<evidence type="ECO:0000313" key="1">
    <source>
        <dbReference type="EMBL" id="KAH9319230.1"/>
    </source>
</evidence>